<accession>A0A382IL10</accession>
<dbReference type="Gene3D" id="3.40.630.10">
    <property type="entry name" value="Zn peptidases"/>
    <property type="match status" value="1"/>
</dbReference>
<dbReference type="AlphaFoldDB" id="A0A382IL10"/>
<evidence type="ECO:0000259" key="1">
    <source>
        <dbReference type="PROSITE" id="PS52035"/>
    </source>
</evidence>
<protein>
    <recommendedName>
        <fullName evidence="1">Peptidase M14 domain-containing protein</fullName>
    </recommendedName>
</protein>
<gene>
    <name evidence="2" type="ORF">METZ01_LOCUS252387</name>
</gene>
<dbReference type="InterPro" id="IPR000834">
    <property type="entry name" value="Peptidase_M14"/>
</dbReference>
<dbReference type="SMART" id="SM00631">
    <property type="entry name" value="Zn_pept"/>
    <property type="match status" value="1"/>
</dbReference>
<dbReference type="GO" id="GO:0004181">
    <property type="term" value="F:metallocarboxypeptidase activity"/>
    <property type="evidence" value="ECO:0007669"/>
    <property type="project" value="InterPro"/>
</dbReference>
<name>A0A382IL10_9ZZZZ</name>
<dbReference type="GO" id="GO:0006508">
    <property type="term" value="P:proteolysis"/>
    <property type="evidence" value="ECO:0007669"/>
    <property type="project" value="InterPro"/>
</dbReference>
<sequence>MPDYSYVIRRIHALNSLHAKFERLGSAAGWPIYGIPLSKNDTLPKIMILGGIHGDEPAGVEACLAFCNLNHQNWLNTFQFHIIPCLNPYGYVHNTRNNDQDIDINWAFSSKNLPEIQALCKFVNNQEYETIISLHEDWESHGYYMYEYRKDASTIGQNILKRVAEVCPINLDKEIDGVSATNGLVDELDLEKRAKIRGLGIPIALFQGHTTRFVTTETPTSLNMTCRIEAQVTAIQAMIENHINLKRQVTQ</sequence>
<dbReference type="SUPFAM" id="SSF53187">
    <property type="entry name" value="Zn-dependent exopeptidases"/>
    <property type="match status" value="1"/>
</dbReference>
<proteinExistence type="predicted"/>
<feature type="domain" description="Peptidase M14" evidence="1">
    <location>
        <begin position="1"/>
        <end position="251"/>
    </location>
</feature>
<dbReference type="GO" id="GO:0008270">
    <property type="term" value="F:zinc ion binding"/>
    <property type="evidence" value="ECO:0007669"/>
    <property type="project" value="InterPro"/>
</dbReference>
<dbReference type="PROSITE" id="PS52035">
    <property type="entry name" value="PEPTIDASE_M14"/>
    <property type="match status" value="1"/>
</dbReference>
<dbReference type="Pfam" id="PF00246">
    <property type="entry name" value="Peptidase_M14"/>
    <property type="match status" value="1"/>
</dbReference>
<organism evidence="2">
    <name type="scientific">marine metagenome</name>
    <dbReference type="NCBI Taxonomy" id="408172"/>
    <lineage>
        <taxon>unclassified sequences</taxon>
        <taxon>metagenomes</taxon>
        <taxon>ecological metagenomes</taxon>
    </lineage>
</organism>
<dbReference type="EMBL" id="UINC01067658">
    <property type="protein sequence ID" value="SVB99533.1"/>
    <property type="molecule type" value="Genomic_DNA"/>
</dbReference>
<reference evidence="2" key="1">
    <citation type="submission" date="2018-05" db="EMBL/GenBank/DDBJ databases">
        <authorList>
            <person name="Lanie J.A."/>
            <person name="Ng W.-L."/>
            <person name="Kazmierczak K.M."/>
            <person name="Andrzejewski T.M."/>
            <person name="Davidsen T.M."/>
            <person name="Wayne K.J."/>
            <person name="Tettelin H."/>
            <person name="Glass J.I."/>
            <person name="Rusch D."/>
            <person name="Podicherti R."/>
            <person name="Tsui H.-C.T."/>
            <person name="Winkler M.E."/>
        </authorList>
    </citation>
    <scope>NUCLEOTIDE SEQUENCE</scope>
</reference>
<dbReference type="CDD" id="cd06231">
    <property type="entry name" value="M14_REP34-like"/>
    <property type="match status" value="1"/>
</dbReference>
<evidence type="ECO:0000313" key="2">
    <source>
        <dbReference type="EMBL" id="SVB99533.1"/>
    </source>
</evidence>